<gene>
    <name evidence="1" type="ORF">AVEN_100911_1</name>
</gene>
<protein>
    <submittedName>
        <fullName evidence="1">Uncharacterized protein</fullName>
    </submittedName>
</protein>
<dbReference type="EMBL" id="BGPR01000035">
    <property type="protein sequence ID" value="GBL84058.1"/>
    <property type="molecule type" value="Genomic_DNA"/>
</dbReference>
<sequence>MGRNPDGSSTNLQKEKRNWCNTTRNRRPHIFMQTGVFYSPTYSYTSQHVAYLCLASSYSEQSGYLFGNNKLFPWSWIWVKQLSTLGPSDSLKMQESNQYVLEFS</sequence>
<evidence type="ECO:0000313" key="1">
    <source>
        <dbReference type="EMBL" id="GBL84058.1"/>
    </source>
</evidence>
<accession>A0A4Y2AWF0</accession>
<dbReference type="AlphaFoldDB" id="A0A4Y2AWF0"/>
<reference evidence="1 2" key="1">
    <citation type="journal article" date="2019" name="Sci. Rep.">
        <title>Orb-weaving spider Araneus ventricosus genome elucidates the spidroin gene catalogue.</title>
        <authorList>
            <person name="Kono N."/>
            <person name="Nakamura H."/>
            <person name="Ohtoshi R."/>
            <person name="Moran D.A.P."/>
            <person name="Shinohara A."/>
            <person name="Yoshida Y."/>
            <person name="Fujiwara M."/>
            <person name="Mori M."/>
            <person name="Tomita M."/>
            <person name="Arakawa K."/>
        </authorList>
    </citation>
    <scope>NUCLEOTIDE SEQUENCE [LARGE SCALE GENOMIC DNA]</scope>
</reference>
<keyword evidence="2" id="KW-1185">Reference proteome</keyword>
<name>A0A4Y2AWF0_ARAVE</name>
<comment type="caution">
    <text evidence="1">The sequence shown here is derived from an EMBL/GenBank/DDBJ whole genome shotgun (WGS) entry which is preliminary data.</text>
</comment>
<proteinExistence type="predicted"/>
<organism evidence="1 2">
    <name type="scientific">Araneus ventricosus</name>
    <name type="common">Orbweaver spider</name>
    <name type="synonym">Epeira ventricosa</name>
    <dbReference type="NCBI Taxonomy" id="182803"/>
    <lineage>
        <taxon>Eukaryota</taxon>
        <taxon>Metazoa</taxon>
        <taxon>Ecdysozoa</taxon>
        <taxon>Arthropoda</taxon>
        <taxon>Chelicerata</taxon>
        <taxon>Arachnida</taxon>
        <taxon>Araneae</taxon>
        <taxon>Araneomorphae</taxon>
        <taxon>Entelegynae</taxon>
        <taxon>Araneoidea</taxon>
        <taxon>Araneidae</taxon>
        <taxon>Araneus</taxon>
    </lineage>
</organism>
<evidence type="ECO:0000313" key="2">
    <source>
        <dbReference type="Proteomes" id="UP000499080"/>
    </source>
</evidence>
<dbReference type="Proteomes" id="UP000499080">
    <property type="component" value="Unassembled WGS sequence"/>
</dbReference>